<accession>A0A9W8HTF8</accession>
<sequence>MAIKAPAEKKKKPPKRPGDIFIDKLTLKELEAIKGKCVLIDLHRGDLLFCMHEDSTSDDPCLFRYNALQMAKETCSTCFRKIRERAKKEHNGREVSAAEARLATTPHQTIDPLKFEQYVRMRSQVSPVLRAFYEDYETTESSAH</sequence>
<organism evidence="1 2">
    <name type="scientific">Coemansia guatemalensis</name>
    <dbReference type="NCBI Taxonomy" id="2761395"/>
    <lineage>
        <taxon>Eukaryota</taxon>
        <taxon>Fungi</taxon>
        <taxon>Fungi incertae sedis</taxon>
        <taxon>Zoopagomycota</taxon>
        <taxon>Kickxellomycotina</taxon>
        <taxon>Kickxellomycetes</taxon>
        <taxon>Kickxellales</taxon>
        <taxon>Kickxellaceae</taxon>
        <taxon>Coemansia</taxon>
    </lineage>
</organism>
<dbReference type="AlphaFoldDB" id="A0A9W8HTF8"/>
<evidence type="ECO:0000313" key="1">
    <source>
        <dbReference type="EMBL" id="KAJ2795517.1"/>
    </source>
</evidence>
<dbReference type="Proteomes" id="UP001140094">
    <property type="component" value="Unassembled WGS sequence"/>
</dbReference>
<keyword evidence="2" id="KW-1185">Reference proteome</keyword>
<reference evidence="1" key="1">
    <citation type="submission" date="2022-07" db="EMBL/GenBank/DDBJ databases">
        <title>Phylogenomic reconstructions and comparative analyses of Kickxellomycotina fungi.</title>
        <authorList>
            <person name="Reynolds N.K."/>
            <person name="Stajich J.E."/>
            <person name="Barry K."/>
            <person name="Grigoriev I.V."/>
            <person name="Crous P."/>
            <person name="Smith M.E."/>
        </authorList>
    </citation>
    <scope>NUCLEOTIDE SEQUENCE</scope>
    <source>
        <strain evidence="1">NRRL 1565</strain>
    </source>
</reference>
<dbReference type="OrthoDB" id="5556225at2759"/>
<evidence type="ECO:0000313" key="2">
    <source>
        <dbReference type="Proteomes" id="UP001140094"/>
    </source>
</evidence>
<comment type="caution">
    <text evidence="1">The sequence shown here is derived from an EMBL/GenBank/DDBJ whole genome shotgun (WGS) entry which is preliminary data.</text>
</comment>
<dbReference type="EMBL" id="JANBUO010002167">
    <property type="protein sequence ID" value="KAJ2795517.1"/>
    <property type="molecule type" value="Genomic_DNA"/>
</dbReference>
<protein>
    <submittedName>
        <fullName evidence="1">Uncharacterized protein</fullName>
    </submittedName>
</protein>
<proteinExistence type="predicted"/>
<name>A0A9W8HTF8_9FUNG</name>
<gene>
    <name evidence="1" type="ORF">H4R20_005852</name>
</gene>